<dbReference type="PROSITE" id="PS00086">
    <property type="entry name" value="CYTOCHROME_P450"/>
    <property type="match status" value="1"/>
</dbReference>
<dbReference type="PANTHER" id="PTHR24286:SF305">
    <property type="entry name" value="CYTOCHROME P450 708A2"/>
    <property type="match status" value="1"/>
</dbReference>
<comment type="subcellular location">
    <subcellularLocation>
        <location evidence="1">Membrane</location>
        <topology evidence="1">Single-pass membrane protein</topology>
    </subcellularLocation>
</comment>
<reference evidence="8" key="1">
    <citation type="journal article" date="2023" name="Plant Biotechnol. J.">
        <title>Chromosome-level wild Hevea brasiliensis genome provides new tools for genomic-assisted breeding and valuable loci to elevate rubber yield.</title>
        <authorList>
            <person name="Cheng H."/>
            <person name="Song X."/>
            <person name="Hu Y."/>
            <person name="Wu T."/>
            <person name="Yang Q."/>
            <person name="An Z."/>
            <person name="Feng S."/>
            <person name="Deng Z."/>
            <person name="Wu W."/>
            <person name="Zeng X."/>
            <person name="Tu M."/>
            <person name="Wang X."/>
            <person name="Huang H."/>
        </authorList>
    </citation>
    <scope>NUCLEOTIDE SEQUENCE</scope>
    <source>
        <strain evidence="8">MT/VB/25A 57/8</strain>
    </source>
</reference>
<dbReference type="CDD" id="cd11043">
    <property type="entry name" value="CYP90-like"/>
    <property type="match status" value="1"/>
</dbReference>
<dbReference type="Pfam" id="PF00067">
    <property type="entry name" value="p450"/>
    <property type="match status" value="1"/>
</dbReference>
<evidence type="ECO:0000256" key="2">
    <source>
        <dbReference type="ARBA" id="ARBA00010617"/>
    </source>
</evidence>
<keyword evidence="7" id="KW-0349">Heme</keyword>
<dbReference type="Gene3D" id="1.10.630.10">
    <property type="entry name" value="Cytochrome P450"/>
    <property type="match status" value="1"/>
</dbReference>
<dbReference type="PRINTS" id="PR00385">
    <property type="entry name" value="P450"/>
</dbReference>
<evidence type="ECO:0000256" key="4">
    <source>
        <dbReference type="ARBA" id="ARBA00022723"/>
    </source>
</evidence>
<name>A0ABQ9MIR9_HEVBR</name>
<dbReference type="PANTHER" id="PTHR24286">
    <property type="entry name" value="CYTOCHROME P450 26"/>
    <property type="match status" value="1"/>
</dbReference>
<accession>A0ABQ9MIR9</accession>
<evidence type="ECO:0000256" key="1">
    <source>
        <dbReference type="ARBA" id="ARBA00004167"/>
    </source>
</evidence>
<comment type="caution">
    <text evidence="8">The sequence shown here is derived from an EMBL/GenBank/DDBJ whole genome shotgun (WGS) entry which is preliminary data.</text>
</comment>
<sequence length="472" mass="54105">MLTIGLFLVGLLLTYYMYWINKWRNPKCNGILPPGSMGFPLIGETLQLLTTSYSLDLHPFIKKRVQRYGPIFRSNVAGRPIVVSTDPEFNHYILGQEERLVEIWYLDTFSKLFLSESRINSAGYIHKYIRSFFLSNFGSENLKEQLLPQIEDMINKTLRSWSNQPSVDVKYFASVAVCDFTAKIFFSYDAEKLPEKLSETFAKFIEGLISFPLNIPGTAYHQCLQDHRKAMSILKKIIVERRNTVEKRGADVLDRCLNDMEKEKFLTDDFICMLMFGGLFASSESISSITTLMFKFLSAHPEVVQELKAEHVKILKNKKGSDPSSITWEQYKSMTFTHQVINETLRLGNVVPGLLRKAIKDFQFKGYTIPANWTIMMVTSACQINPDVYKDPLVFNPWRWKDIGSAIVSKNFTPFGKGTRQCAGAEFSKVTLSVFLHVLVTKYSWTMIKEAEVRRDPILGFGDGIQIKLVEN</sequence>
<comment type="similarity">
    <text evidence="2 7">Belongs to the cytochrome P450 family.</text>
</comment>
<keyword evidence="5" id="KW-0472">Membrane</keyword>
<keyword evidence="3" id="KW-0812">Transmembrane</keyword>
<evidence type="ECO:0000256" key="5">
    <source>
        <dbReference type="ARBA" id="ARBA00022989"/>
    </source>
</evidence>
<dbReference type="InterPro" id="IPR001128">
    <property type="entry name" value="Cyt_P450"/>
</dbReference>
<evidence type="ECO:0000256" key="3">
    <source>
        <dbReference type="ARBA" id="ARBA00022692"/>
    </source>
</evidence>
<dbReference type="InterPro" id="IPR002401">
    <property type="entry name" value="Cyt_P450_E_grp-I"/>
</dbReference>
<evidence type="ECO:0008006" key="10">
    <source>
        <dbReference type="Google" id="ProtNLM"/>
    </source>
</evidence>
<protein>
    <recommendedName>
        <fullName evidence="10">Cytochrome P450</fullName>
    </recommendedName>
</protein>
<proteinExistence type="inferred from homology"/>
<dbReference type="Proteomes" id="UP001174677">
    <property type="component" value="Chromosome 6"/>
</dbReference>
<dbReference type="EMBL" id="JARPOI010000006">
    <property type="protein sequence ID" value="KAJ9178748.1"/>
    <property type="molecule type" value="Genomic_DNA"/>
</dbReference>
<dbReference type="SUPFAM" id="SSF48264">
    <property type="entry name" value="Cytochrome P450"/>
    <property type="match status" value="1"/>
</dbReference>
<evidence type="ECO:0000256" key="7">
    <source>
        <dbReference type="RuleBase" id="RU000461"/>
    </source>
</evidence>
<keyword evidence="9" id="KW-1185">Reference proteome</keyword>
<gene>
    <name evidence="8" type="ORF">P3X46_010605</name>
</gene>
<keyword evidence="7" id="KW-0503">Monooxygenase</keyword>
<evidence type="ECO:0000256" key="6">
    <source>
        <dbReference type="ARBA" id="ARBA00023004"/>
    </source>
</evidence>
<keyword evidence="5" id="KW-1133">Transmembrane helix</keyword>
<evidence type="ECO:0000313" key="8">
    <source>
        <dbReference type="EMBL" id="KAJ9178748.1"/>
    </source>
</evidence>
<dbReference type="InterPro" id="IPR017972">
    <property type="entry name" value="Cyt_P450_CS"/>
</dbReference>
<dbReference type="PRINTS" id="PR00463">
    <property type="entry name" value="EP450I"/>
</dbReference>
<keyword evidence="4 7" id="KW-0479">Metal-binding</keyword>
<keyword evidence="7" id="KW-0560">Oxidoreductase</keyword>
<dbReference type="InterPro" id="IPR036396">
    <property type="entry name" value="Cyt_P450_sf"/>
</dbReference>
<evidence type="ECO:0000313" key="9">
    <source>
        <dbReference type="Proteomes" id="UP001174677"/>
    </source>
</evidence>
<keyword evidence="6 7" id="KW-0408">Iron</keyword>
<organism evidence="8 9">
    <name type="scientific">Hevea brasiliensis</name>
    <name type="common">Para rubber tree</name>
    <name type="synonym">Siphonia brasiliensis</name>
    <dbReference type="NCBI Taxonomy" id="3981"/>
    <lineage>
        <taxon>Eukaryota</taxon>
        <taxon>Viridiplantae</taxon>
        <taxon>Streptophyta</taxon>
        <taxon>Embryophyta</taxon>
        <taxon>Tracheophyta</taxon>
        <taxon>Spermatophyta</taxon>
        <taxon>Magnoliopsida</taxon>
        <taxon>eudicotyledons</taxon>
        <taxon>Gunneridae</taxon>
        <taxon>Pentapetalae</taxon>
        <taxon>rosids</taxon>
        <taxon>fabids</taxon>
        <taxon>Malpighiales</taxon>
        <taxon>Euphorbiaceae</taxon>
        <taxon>Crotonoideae</taxon>
        <taxon>Micrandreae</taxon>
        <taxon>Hevea</taxon>
    </lineage>
</organism>